<accession>A0A0H3DLQ2</accession>
<organism evidence="8 9">
    <name type="scientific">Mycoplasmoides pneumoniae (strain ATCC 15531 / DSM 23978 / CIP 103766 / NBRC 14401 / NCTC 10119 / FH)</name>
    <name type="common">Mycoplasma pneumoniae</name>
    <dbReference type="NCBI Taxonomy" id="722438"/>
    <lineage>
        <taxon>Bacteria</taxon>
        <taxon>Bacillati</taxon>
        <taxon>Mycoplasmatota</taxon>
        <taxon>Mycoplasmoidales</taxon>
        <taxon>Mycoplasmoidaceae</taxon>
        <taxon>Mycoplasmoides</taxon>
    </lineage>
</organism>
<evidence type="ECO:0000256" key="1">
    <source>
        <dbReference type="ARBA" id="ARBA00007913"/>
    </source>
</evidence>
<keyword evidence="5" id="KW-0067">ATP-binding</keyword>
<gene>
    <name evidence="8" type="ordered locus">MPNE_0180</name>
</gene>
<evidence type="ECO:0000256" key="2">
    <source>
        <dbReference type="ARBA" id="ARBA00022741"/>
    </source>
</evidence>
<dbReference type="Proteomes" id="UP000007756">
    <property type="component" value="Chromosome"/>
</dbReference>
<dbReference type="GO" id="GO:0005524">
    <property type="term" value="F:ATP binding"/>
    <property type="evidence" value="ECO:0007669"/>
    <property type="project" value="UniProtKB-KW"/>
</dbReference>
<dbReference type="FunFam" id="3.40.50.300:FF:006147">
    <property type="entry name" value="Uncharacterized ATP-dependent helicase MG140"/>
    <property type="match status" value="1"/>
</dbReference>
<keyword evidence="3" id="KW-0378">Hydrolase</keyword>
<comment type="similarity">
    <text evidence="1">Belongs to the DNA2/NAM7 helicase family.</text>
</comment>
<dbReference type="InterPro" id="IPR041679">
    <property type="entry name" value="DNA2/NAM7-like_C"/>
</dbReference>
<feature type="domain" description="DNA2/NAM7 helicase-like C-terminal" evidence="7">
    <location>
        <begin position="761"/>
        <end position="946"/>
    </location>
</feature>
<dbReference type="InterPro" id="IPR027417">
    <property type="entry name" value="P-loop_NTPase"/>
</dbReference>
<evidence type="ECO:0008006" key="10">
    <source>
        <dbReference type="Google" id="ProtNLM"/>
    </source>
</evidence>
<name>A0A0H3DLQ2_MYCPB</name>
<dbReference type="PaxDb" id="722438-MPNE_0180"/>
<dbReference type="eggNOG" id="COG1112">
    <property type="taxonomic scope" value="Bacteria"/>
</dbReference>
<evidence type="ECO:0000256" key="5">
    <source>
        <dbReference type="ARBA" id="ARBA00022840"/>
    </source>
</evidence>
<dbReference type="GO" id="GO:0016787">
    <property type="term" value="F:hydrolase activity"/>
    <property type="evidence" value="ECO:0007669"/>
    <property type="project" value="UniProtKB-KW"/>
</dbReference>
<evidence type="ECO:0000313" key="9">
    <source>
        <dbReference type="Proteomes" id="UP000007756"/>
    </source>
</evidence>
<dbReference type="Gene3D" id="3.40.50.300">
    <property type="entry name" value="P-loop containing nucleotide triphosphate hydrolases"/>
    <property type="match status" value="3"/>
</dbReference>
<sequence>MNDWQWLKNRLVNAKTKAVSFWLAQTTSTILDIAELIKCCSDLKNTSINGLVDLINQQEKLEFNLTRLKEIDGEDARQLFGIEGNVYKHFQTELSRFYKQTRKHFRETGSESLFLGLPVIEGINEFNDVFRAPLLYVGVKLKVAPRLERFWLEINREEIFLNPTIIGVEINKRNSLFKNNYDTTKVDINQALEIFRELEYQFRMPLTSELKSFSKKAKSDFNTEKRTNFLTNNVLLGIFDVKGDQLFQNFNEILNTDPDVLDELLKDRRDLLYDNREFRENFNLKGTYLFSHLDIFQQYAVKQAFDGDVIIEGPPGTGKSETIVNILVNLALNKKKVLFVSEKVTALDVVYNRLGSFKHIALFNASVASEKKRFYSQFADYESFFTDNFSKKDLVNEMPVFDGQWVDKILSEFTNLQNIYDTQINSGNQSYSFKEILSSFPILDVSYIKIKEHDRFDEWVRVFSSQVWLEKHLTYLAFKAELSKRWQNIDNFYALKDLLEKRKNIRVLCYVLDYFEQNNSIIKPKRVLLYTPTERGQKQLHQLQQDVAKYNSLQRFKSAAKFETIKLNLANKLAQNAKPFFFSWFIQTHAQTLLENLVQTQKQLVKAKQSYLSKIEQYVVSCKRILKATILANFFELYQTNKNELLDICREAKNPVLKEITWWFKKNFALLSKLFPVHIMTFESAALLTPNQRRLYDYVVIDEASQVYLERAIPILYRGAKYIIAGDTKQLKPSNFFQARAEYDVDEEFEDGNVEAAVHSTSLLHFLKNRSRILTLLKFHYRSDSANLIAFTNNRIYNNELIFMNKATADKQVFIVHDVIDGIWRNNRNLQEARDVVQRLEQLTQTAEYQKSLGVICFNKNQAELIEYMIDKQNNPLLNEWRDRVNAQGEYVGLFVKNIENVQGDERDIIIFSLGYDRSVNSYGPISKQGGENRLNVAITRAKQRIELFKTNRASDYNGLSSNSLGSKLLVEYLLYCEAMANNQGESLDFQATQKQAPKAKYELELENQFFNELELIFGEQFTIKRNVNEGAYSFSFVFYFNENPYLAVDFNPALPHSRKEVSENIIYREQFLKKRKWNLVNIWLDEWKLNPGGVLQKLRNCLTHSENEFEEI</sequence>
<dbReference type="InterPro" id="IPR047187">
    <property type="entry name" value="SF1_C_Upf1"/>
</dbReference>
<dbReference type="STRING" id="722438.F539_00880"/>
<proteinExistence type="inferred from homology"/>
<dbReference type="InterPro" id="IPR045055">
    <property type="entry name" value="DNA2/NAM7-like"/>
</dbReference>
<dbReference type="InterPro" id="IPR041677">
    <property type="entry name" value="DNA2/NAM7_AAA_11"/>
</dbReference>
<dbReference type="PATRIC" id="fig|722438.3.peg.174"/>
<evidence type="ECO:0000259" key="6">
    <source>
        <dbReference type="Pfam" id="PF13086"/>
    </source>
</evidence>
<feature type="domain" description="DNA2/NAM7 helicase helicase" evidence="6">
    <location>
        <begin position="690"/>
        <end position="733"/>
    </location>
</feature>
<dbReference type="InterPro" id="IPR025103">
    <property type="entry name" value="DUF4011"/>
</dbReference>
<dbReference type="Pfam" id="PF13086">
    <property type="entry name" value="AAA_11"/>
    <property type="match status" value="2"/>
</dbReference>
<reference evidence="8 9" key="1">
    <citation type="journal article" date="2010" name="Appl. Environ. Microbiol.">
        <title>Targeted chromosomal knockouts in Mycoplasma pneumoniae.</title>
        <authorList>
            <person name="Krishnakumar R."/>
            <person name="Assad-Garcia N."/>
            <person name="Benders G.A."/>
            <person name="Phan Q."/>
            <person name="Montague M.G."/>
            <person name="Glass J.I."/>
        </authorList>
    </citation>
    <scope>NUCLEOTIDE SEQUENCE [LARGE SCALE GENOMIC DNA]</scope>
    <source>
        <strain evidence="9">ATCC 15531 / DSM 22911 / NBRC 14401 / NCTC 10119 / FH</strain>
    </source>
</reference>
<dbReference type="Pfam" id="PF13087">
    <property type="entry name" value="AAA_12"/>
    <property type="match status" value="1"/>
</dbReference>
<dbReference type="HOGENOM" id="CLU_000788_4_0_14"/>
<dbReference type="GeneID" id="66609200"/>
<dbReference type="CDD" id="cd18808">
    <property type="entry name" value="SF1_C_Upf1"/>
    <property type="match status" value="1"/>
</dbReference>
<feature type="domain" description="DNA2/NAM7 helicase helicase" evidence="6">
    <location>
        <begin position="293"/>
        <end position="356"/>
    </location>
</feature>
<dbReference type="KEGG" id="mpj:MPNE_0180"/>
<keyword evidence="4" id="KW-0347">Helicase</keyword>
<evidence type="ECO:0000259" key="7">
    <source>
        <dbReference type="Pfam" id="PF13087"/>
    </source>
</evidence>
<evidence type="ECO:0000256" key="4">
    <source>
        <dbReference type="ARBA" id="ARBA00022806"/>
    </source>
</evidence>
<keyword evidence="2" id="KW-0547">Nucleotide-binding</keyword>
<dbReference type="PANTHER" id="PTHR10887:SF530">
    <property type="entry name" value="SUPERFAMILY I DNA HELICASES"/>
    <property type="match status" value="1"/>
</dbReference>
<evidence type="ECO:0000313" key="8">
    <source>
        <dbReference type="EMBL" id="ADK86704.1"/>
    </source>
</evidence>
<dbReference type="EMBL" id="CP002077">
    <property type="protein sequence ID" value="ADK86704.1"/>
    <property type="molecule type" value="Genomic_DNA"/>
</dbReference>
<dbReference type="PANTHER" id="PTHR10887">
    <property type="entry name" value="DNA2/NAM7 HELICASE FAMILY"/>
    <property type="match status" value="1"/>
</dbReference>
<dbReference type="GO" id="GO:0004386">
    <property type="term" value="F:helicase activity"/>
    <property type="evidence" value="ECO:0007669"/>
    <property type="project" value="UniProtKB-KW"/>
</dbReference>
<evidence type="ECO:0000256" key="3">
    <source>
        <dbReference type="ARBA" id="ARBA00022801"/>
    </source>
</evidence>
<protein>
    <recommendedName>
        <fullName evidence="10">DNA helicase</fullName>
    </recommendedName>
</protein>
<dbReference type="AlphaFoldDB" id="A0A0H3DLQ2"/>
<dbReference type="RefSeq" id="WP_010874510.1">
    <property type="nucleotide sequence ID" value="NZ_CP010546.1"/>
</dbReference>
<dbReference type="Pfam" id="PF13195">
    <property type="entry name" value="DUF4011"/>
    <property type="match status" value="1"/>
</dbReference>
<dbReference type="SUPFAM" id="SSF52540">
    <property type="entry name" value="P-loop containing nucleoside triphosphate hydrolases"/>
    <property type="match status" value="1"/>
</dbReference>